<feature type="chain" id="PRO_5014708356" evidence="1">
    <location>
        <begin position="22"/>
        <end position="100"/>
    </location>
</feature>
<sequence>MKLLLSAVAAIVLSLPHIGSAVKSLNVKSDTNAKVVTNASESTTVNSNDRDQTLDGNVITKVDAEIQEEMTTGDKLIPQVQVNGSSNVALSNDLSIGLLK</sequence>
<evidence type="ECO:0000313" key="2">
    <source>
        <dbReference type="EMBL" id="PIY68838.1"/>
    </source>
</evidence>
<evidence type="ECO:0000313" key="3">
    <source>
        <dbReference type="Proteomes" id="UP000230108"/>
    </source>
</evidence>
<dbReference type="AlphaFoldDB" id="A0A2M7QD96"/>
<feature type="signal peptide" evidence="1">
    <location>
        <begin position="1"/>
        <end position="21"/>
    </location>
</feature>
<protein>
    <submittedName>
        <fullName evidence="2">Uncharacterized protein</fullName>
    </submittedName>
</protein>
<keyword evidence="1" id="KW-0732">Signal</keyword>
<name>A0A2M7QD96_9BACT</name>
<reference evidence="3" key="1">
    <citation type="submission" date="2017-09" db="EMBL/GenBank/DDBJ databases">
        <title>Depth-based differentiation of microbial function through sediment-hosted aquifers and enrichment of novel symbionts in the deep terrestrial subsurface.</title>
        <authorList>
            <person name="Probst A.J."/>
            <person name="Ladd B."/>
            <person name="Jarett J.K."/>
            <person name="Geller-Mcgrath D.E."/>
            <person name="Sieber C.M.K."/>
            <person name="Emerson J.B."/>
            <person name="Anantharaman K."/>
            <person name="Thomas B.C."/>
            <person name="Malmstrom R."/>
            <person name="Stieglmeier M."/>
            <person name="Klingl A."/>
            <person name="Woyke T."/>
            <person name="Ryan C.M."/>
            <person name="Banfield J.F."/>
        </authorList>
    </citation>
    <scope>NUCLEOTIDE SEQUENCE [LARGE SCALE GENOMIC DNA]</scope>
</reference>
<dbReference type="EMBL" id="PFLF01000081">
    <property type="protein sequence ID" value="PIY68838.1"/>
    <property type="molecule type" value="Genomic_DNA"/>
</dbReference>
<dbReference type="Proteomes" id="UP000230108">
    <property type="component" value="Unassembled WGS sequence"/>
</dbReference>
<gene>
    <name evidence="2" type="ORF">COY90_03830</name>
</gene>
<evidence type="ECO:0000256" key="1">
    <source>
        <dbReference type="SAM" id="SignalP"/>
    </source>
</evidence>
<organism evidence="2 3">
    <name type="scientific">Candidatus Roizmanbacteria bacterium CG_4_10_14_0_8_um_filter_39_9</name>
    <dbReference type="NCBI Taxonomy" id="1974829"/>
    <lineage>
        <taxon>Bacteria</taxon>
        <taxon>Candidatus Roizmaniibacteriota</taxon>
    </lineage>
</organism>
<accession>A0A2M7QD96</accession>
<comment type="caution">
    <text evidence="2">The sequence shown here is derived from an EMBL/GenBank/DDBJ whole genome shotgun (WGS) entry which is preliminary data.</text>
</comment>
<proteinExistence type="predicted"/>